<dbReference type="SMART" id="SM00220">
    <property type="entry name" value="S_TKc"/>
    <property type="match status" value="1"/>
</dbReference>
<keyword evidence="8 20" id="KW-0732">Signal</keyword>
<comment type="catalytic activity">
    <reaction evidence="17">
        <text>L-seryl-[protein] + ATP = O-phospho-L-seryl-[protein] + ADP + H(+)</text>
        <dbReference type="Rhea" id="RHEA:17989"/>
        <dbReference type="Rhea" id="RHEA-COMP:9863"/>
        <dbReference type="Rhea" id="RHEA-COMP:11604"/>
        <dbReference type="ChEBI" id="CHEBI:15378"/>
        <dbReference type="ChEBI" id="CHEBI:29999"/>
        <dbReference type="ChEBI" id="CHEBI:30616"/>
        <dbReference type="ChEBI" id="CHEBI:83421"/>
        <dbReference type="ChEBI" id="CHEBI:456216"/>
        <dbReference type="EC" id="2.7.11.1"/>
    </reaction>
</comment>
<dbReference type="GO" id="GO:0005886">
    <property type="term" value="C:plasma membrane"/>
    <property type="evidence" value="ECO:0007669"/>
    <property type="project" value="UniProtKB-SubCell"/>
</dbReference>
<keyword evidence="10" id="KW-0418">Kinase</keyword>
<dbReference type="GO" id="GO:0004674">
    <property type="term" value="F:protein serine/threonine kinase activity"/>
    <property type="evidence" value="ECO:0007669"/>
    <property type="project" value="UniProtKB-KW"/>
</dbReference>
<evidence type="ECO:0000256" key="18">
    <source>
        <dbReference type="PROSITE-ProRule" id="PRU10141"/>
    </source>
</evidence>
<feature type="chain" id="PRO_5032670022" description="non-specific serine/threonine protein kinase" evidence="20">
    <location>
        <begin position="22"/>
        <end position="608"/>
    </location>
</feature>
<evidence type="ECO:0000256" key="9">
    <source>
        <dbReference type="ARBA" id="ARBA00022741"/>
    </source>
</evidence>
<proteinExistence type="predicted"/>
<evidence type="ECO:0000256" key="16">
    <source>
        <dbReference type="ARBA" id="ARBA00047899"/>
    </source>
</evidence>
<keyword evidence="23" id="KW-1185">Reference proteome</keyword>
<dbReference type="EMBL" id="JADCNL010000006">
    <property type="protein sequence ID" value="KAG0476910.1"/>
    <property type="molecule type" value="Genomic_DNA"/>
</dbReference>
<evidence type="ECO:0000256" key="20">
    <source>
        <dbReference type="SAM" id="SignalP"/>
    </source>
</evidence>
<evidence type="ECO:0000256" key="4">
    <source>
        <dbReference type="ARBA" id="ARBA00022475"/>
    </source>
</evidence>
<evidence type="ECO:0000256" key="6">
    <source>
        <dbReference type="ARBA" id="ARBA00022679"/>
    </source>
</evidence>
<dbReference type="Pfam" id="PF19160">
    <property type="entry name" value="SPARK"/>
    <property type="match status" value="1"/>
</dbReference>
<dbReference type="InterPro" id="IPR008271">
    <property type="entry name" value="Ser/Thr_kinase_AS"/>
</dbReference>
<dbReference type="FunFam" id="3.30.200.20:FF:000542">
    <property type="entry name" value="Receptor-like serine/threonine-protein kinase At4g25390"/>
    <property type="match status" value="1"/>
</dbReference>
<evidence type="ECO:0000256" key="7">
    <source>
        <dbReference type="ARBA" id="ARBA00022692"/>
    </source>
</evidence>
<dbReference type="PROSITE" id="PS00107">
    <property type="entry name" value="PROTEIN_KINASE_ATP"/>
    <property type="match status" value="1"/>
</dbReference>
<dbReference type="InterPro" id="IPR017441">
    <property type="entry name" value="Protein_kinase_ATP_BS"/>
</dbReference>
<evidence type="ECO:0000256" key="3">
    <source>
        <dbReference type="ARBA" id="ARBA00012513"/>
    </source>
</evidence>
<dbReference type="GO" id="GO:0005524">
    <property type="term" value="F:ATP binding"/>
    <property type="evidence" value="ECO:0007669"/>
    <property type="project" value="UniProtKB-UniRule"/>
</dbReference>
<evidence type="ECO:0000256" key="5">
    <source>
        <dbReference type="ARBA" id="ARBA00022527"/>
    </source>
</evidence>
<dbReference type="PANTHER" id="PTHR47989:SF62">
    <property type="entry name" value="OS05G0423500 PROTEIN"/>
    <property type="match status" value="1"/>
</dbReference>
<keyword evidence="12 19" id="KW-1133">Transmembrane helix</keyword>
<keyword evidence="4" id="KW-1003">Cell membrane</keyword>
<evidence type="ECO:0000256" key="15">
    <source>
        <dbReference type="ARBA" id="ARBA00023180"/>
    </source>
</evidence>
<feature type="binding site" evidence="18">
    <location>
        <position position="319"/>
    </location>
    <ligand>
        <name>ATP</name>
        <dbReference type="ChEBI" id="CHEBI:30616"/>
    </ligand>
</feature>
<evidence type="ECO:0000313" key="22">
    <source>
        <dbReference type="EMBL" id="KAG0476910.1"/>
    </source>
</evidence>
<dbReference type="EC" id="2.7.11.1" evidence="3"/>
<evidence type="ECO:0000256" key="11">
    <source>
        <dbReference type="ARBA" id="ARBA00022840"/>
    </source>
</evidence>
<dbReference type="PANTHER" id="PTHR47989">
    <property type="entry name" value="OS01G0750732 PROTEIN"/>
    <property type="match status" value="1"/>
</dbReference>
<evidence type="ECO:0000256" key="14">
    <source>
        <dbReference type="ARBA" id="ARBA00023170"/>
    </source>
</evidence>
<comment type="caution">
    <text evidence="22">The sequence shown here is derived from an EMBL/GenBank/DDBJ whole genome shotgun (WGS) entry which is preliminary data.</text>
</comment>
<evidence type="ECO:0000313" key="23">
    <source>
        <dbReference type="Proteomes" id="UP000636800"/>
    </source>
</evidence>
<dbReference type="OrthoDB" id="10519880at2759"/>
<gene>
    <name evidence="22" type="ORF">HPP92_013751</name>
</gene>
<dbReference type="FunFam" id="1.10.510.10:FF:000287">
    <property type="entry name" value="probable LRR receptor-like serine/threonine-protein kinase RKF3"/>
    <property type="match status" value="1"/>
</dbReference>
<dbReference type="PROSITE" id="PS00108">
    <property type="entry name" value="PROTEIN_KINASE_ST"/>
    <property type="match status" value="1"/>
</dbReference>
<dbReference type="PROSITE" id="PS50011">
    <property type="entry name" value="PROTEIN_KINASE_DOM"/>
    <property type="match status" value="1"/>
</dbReference>
<evidence type="ECO:0000256" key="17">
    <source>
        <dbReference type="ARBA" id="ARBA00048679"/>
    </source>
</evidence>
<evidence type="ECO:0000256" key="2">
    <source>
        <dbReference type="ARBA" id="ARBA00004479"/>
    </source>
</evidence>
<feature type="domain" description="Protein kinase" evidence="21">
    <location>
        <begin position="291"/>
        <end position="557"/>
    </location>
</feature>
<dbReference type="CDD" id="cd14066">
    <property type="entry name" value="STKc_IRAK"/>
    <property type="match status" value="1"/>
</dbReference>
<keyword evidence="7 19" id="KW-0812">Transmembrane</keyword>
<keyword evidence="15" id="KW-0325">Glycoprotein</keyword>
<protein>
    <recommendedName>
        <fullName evidence="3">non-specific serine/threonine protein kinase</fullName>
        <ecNumber evidence="3">2.7.11.1</ecNumber>
    </recommendedName>
</protein>
<dbReference type="Gene3D" id="1.10.510.10">
    <property type="entry name" value="Transferase(Phosphotransferase) domain 1"/>
    <property type="match status" value="1"/>
</dbReference>
<keyword evidence="9 18" id="KW-0547">Nucleotide-binding</keyword>
<dbReference type="Proteomes" id="UP000636800">
    <property type="component" value="Chromosome 6"/>
</dbReference>
<name>A0A835QVC1_VANPL</name>
<evidence type="ECO:0000256" key="19">
    <source>
        <dbReference type="SAM" id="Phobius"/>
    </source>
</evidence>
<keyword evidence="13 19" id="KW-0472">Membrane</keyword>
<evidence type="ECO:0000256" key="10">
    <source>
        <dbReference type="ARBA" id="ARBA00022777"/>
    </source>
</evidence>
<dbReference type="InterPro" id="IPR043891">
    <property type="entry name" value="SPARK"/>
</dbReference>
<dbReference type="AlphaFoldDB" id="A0A835QVC1"/>
<dbReference type="Gene3D" id="3.30.200.20">
    <property type="entry name" value="Phosphorylase Kinase, domain 1"/>
    <property type="match status" value="1"/>
</dbReference>
<dbReference type="InterPro" id="IPR011009">
    <property type="entry name" value="Kinase-like_dom_sf"/>
</dbReference>
<keyword evidence="5" id="KW-0723">Serine/threonine-protein kinase</keyword>
<feature type="transmembrane region" description="Helical" evidence="19">
    <location>
        <begin position="232"/>
        <end position="254"/>
    </location>
</feature>
<keyword evidence="14" id="KW-0675">Receptor</keyword>
<comment type="catalytic activity">
    <reaction evidence="16">
        <text>L-threonyl-[protein] + ATP = O-phospho-L-threonyl-[protein] + ADP + H(+)</text>
        <dbReference type="Rhea" id="RHEA:46608"/>
        <dbReference type="Rhea" id="RHEA-COMP:11060"/>
        <dbReference type="Rhea" id="RHEA-COMP:11605"/>
        <dbReference type="ChEBI" id="CHEBI:15378"/>
        <dbReference type="ChEBI" id="CHEBI:30013"/>
        <dbReference type="ChEBI" id="CHEBI:30616"/>
        <dbReference type="ChEBI" id="CHEBI:61977"/>
        <dbReference type="ChEBI" id="CHEBI:456216"/>
        <dbReference type="EC" id="2.7.11.1"/>
    </reaction>
</comment>
<evidence type="ECO:0000256" key="1">
    <source>
        <dbReference type="ARBA" id="ARBA00004162"/>
    </source>
</evidence>
<accession>A0A835QVC1</accession>
<evidence type="ECO:0000256" key="13">
    <source>
        <dbReference type="ARBA" id="ARBA00023136"/>
    </source>
</evidence>
<evidence type="ECO:0000259" key="21">
    <source>
        <dbReference type="PROSITE" id="PS50011"/>
    </source>
</evidence>
<evidence type="ECO:0000256" key="8">
    <source>
        <dbReference type="ARBA" id="ARBA00022729"/>
    </source>
</evidence>
<sequence>MNRAADVLLALLFTAVAASEAVSPAQRGCPMDLSYVTTYPWDKASCLPSHRNMTGCCQSLLSLYGIGFGLYLSATSHFHLPNASASTACLSYFQSLLSSISLPSSIVHTCFPCPNRFVSTPKFCDGILNLQDWADRLGVSTVLDKACANDLADLTRCMVCISAAFQISGQLTHLDGRISRATNCFYLTVIYAAAVATKSDPVDRSSVCFMRFSDPSSSPPSSSSSTLSALQAAFWATAAFLVFLLISASLALSFRRYRRRKRAKSASTKSRRNPGPIWFDIREIEKATAHFSSRNLIGRGSFGVVYRGVLPDGSTVAVKHVLESQFQGEGEFRNEVEMIGNLRHRNLVPLRGCCITGAGDEEDRQRFLIYDLMPNGCLNDHIFNGKGKRRKPLTWPQRRSIILDVAKGLAYLHHGIKPAIYHRDIKPSNILLDGDMRARLADFGLARQSSEGRSHLTTRVAGTHGYLAPEYALYGQLTEKSDVYSFGVVMLEVMSGRRALHMSSASGTVRISDWAWKNVKAGRVDEVFDKAMVKEDGLKGTMERFVIVGIICAHVMVAFRPTIDEALKMLEGDVDLPEVPEVPMPFGQGTNCAWGRELNPFLPHDDLV</sequence>
<dbReference type="InterPro" id="IPR000719">
    <property type="entry name" value="Prot_kinase_dom"/>
</dbReference>
<dbReference type="SUPFAM" id="SSF56112">
    <property type="entry name" value="Protein kinase-like (PK-like)"/>
    <property type="match status" value="1"/>
</dbReference>
<keyword evidence="11 18" id="KW-0067">ATP-binding</keyword>
<organism evidence="22 23">
    <name type="scientific">Vanilla planifolia</name>
    <name type="common">Vanilla</name>
    <dbReference type="NCBI Taxonomy" id="51239"/>
    <lineage>
        <taxon>Eukaryota</taxon>
        <taxon>Viridiplantae</taxon>
        <taxon>Streptophyta</taxon>
        <taxon>Embryophyta</taxon>
        <taxon>Tracheophyta</taxon>
        <taxon>Spermatophyta</taxon>
        <taxon>Magnoliopsida</taxon>
        <taxon>Liliopsida</taxon>
        <taxon>Asparagales</taxon>
        <taxon>Orchidaceae</taxon>
        <taxon>Vanilloideae</taxon>
        <taxon>Vanilleae</taxon>
        <taxon>Vanilla</taxon>
    </lineage>
</organism>
<comment type="subcellular location">
    <subcellularLocation>
        <location evidence="1">Cell membrane</location>
        <topology evidence="1">Single-pass membrane protein</topology>
    </subcellularLocation>
    <subcellularLocation>
        <location evidence="2">Membrane</location>
        <topology evidence="2">Single-pass type I membrane protein</topology>
    </subcellularLocation>
</comment>
<evidence type="ECO:0000256" key="12">
    <source>
        <dbReference type="ARBA" id="ARBA00022989"/>
    </source>
</evidence>
<dbReference type="Pfam" id="PF00069">
    <property type="entry name" value="Pkinase"/>
    <property type="match status" value="1"/>
</dbReference>
<keyword evidence="6" id="KW-0808">Transferase</keyword>
<feature type="signal peptide" evidence="20">
    <location>
        <begin position="1"/>
        <end position="21"/>
    </location>
</feature>
<reference evidence="22 23" key="1">
    <citation type="journal article" date="2020" name="Nat. Food">
        <title>A phased Vanilla planifolia genome enables genetic improvement of flavour and production.</title>
        <authorList>
            <person name="Hasing T."/>
            <person name="Tang H."/>
            <person name="Brym M."/>
            <person name="Khazi F."/>
            <person name="Huang T."/>
            <person name="Chambers A.H."/>
        </authorList>
    </citation>
    <scope>NUCLEOTIDE SEQUENCE [LARGE SCALE GENOMIC DNA]</scope>
    <source>
        <tissue evidence="22">Leaf</tissue>
    </source>
</reference>